<feature type="compositionally biased region" description="Basic and acidic residues" evidence="7">
    <location>
        <begin position="172"/>
        <end position="182"/>
    </location>
</feature>
<keyword evidence="3" id="KW-0963">Cytoplasm</keyword>
<comment type="similarity">
    <text evidence="2">Belongs to the IFT46 family.</text>
</comment>
<evidence type="ECO:0000313" key="9">
    <source>
        <dbReference type="Proteomes" id="UP001211065"/>
    </source>
</evidence>
<evidence type="ECO:0000256" key="1">
    <source>
        <dbReference type="ARBA" id="ARBA00004120"/>
    </source>
</evidence>
<reference evidence="8" key="1">
    <citation type="submission" date="2020-05" db="EMBL/GenBank/DDBJ databases">
        <title>Phylogenomic resolution of chytrid fungi.</title>
        <authorList>
            <person name="Stajich J.E."/>
            <person name="Amses K."/>
            <person name="Simmons R."/>
            <person name="Seto K."/>
            <person name="Myers J."/>
            <person name="Bonds A."/>
            <person name="Quandt C.A."/>
            <person name="Barry K."/>
            <person name="Liu P."/>
            <person name="Grigoriev I."/>
            <person name="Longcore J.E."/>
            <person name="James T.Y."/>
        </authorList>
    </citation>
    <scope>NUCLEOTIDE SEQUENCE</scope>
    <source>
        <strain evidence="8">JEL0476</strain>
    </source>
</reference>
<dbReference type="GO" id="GO:0042073">
    <property type="term" value="P:intraciliary transport"/>
    <property type="evidence" value="ECO:0007669"/>
    <property type="project" value="InterPro"/>
</dbReference>
<dbReference type="PANTHER" id="PTHR13376:SF0">
    <property type="entry name" value="INTRAFLAGELLAR TRANSPORT PROTEIN 46 HOMOLOG"/>
    <property type="match status" value="1"/>
</dbReference>
<dbReference type="AlphaFoldDB" id="A0AAD5U3E8"/>
<feature type="region of interest" description="Disordered" evidence="7">
    <location>
        <begin position="48"/>
        <end position="68"/>
    </location>
</feature>
<keyword evidence="4" id="KW-0969">Cilium</keyword>
<dbReference type="Proteomes" id="UP001211065">
    <property type="component" value="Unassembled WGS sequence"/>
</dbReference>
<keyword evidence="5" id="KW-0206">Cytoskeleton</keyword>
<feature type="region of interest" description="Disordered" evidence="7">
    <location>
        <begin position="168"/>
        <end position="191"/>
    </location>
</feature>
<evidence type="ECO:0000256" key="4">
    <source>
        <dbReference type="ARBA" id="ARBA00023069"/>
    </source>
</evidence>
<feature type="compositionally biased region" description="Polar residues" evidence="7">
    <location>
        <begin position="223"/>
        <end position="237"/>
    </location>
</feature>
<feature type="region of interest" description="Disordered" evidence="7">
    <location>
        <begin position="222"/>
        <end position="265"/>
    </location>
</feature>
<protein>
    <submittedName>
        <fullName evidence="8">Intraflagellar transport protein 46</fullName>
    </submittedName>
</protein>
<dbReference type="Pfam" id="PF12317">
    <property type="entry name" value="IFT46_B_C"/>
    <property type="match status" value="1"/>
</dbReference>
<dbReference type="InterPro" id="IPR022088">
    <property type="entry name" value="Intraflagellar_transp_cmplxB"/>
</dbReference>
<comment type="subcellular location">
    <subcellularLocation>
        <location evidence="1">Cytoplasm</location>
        <location evidence="1">Cytoskeleton</location>
        <location evidence="1">Cilium basal body</location>
    </subcellularLocation>
</comment>
<dbReference type="GO" id="GO:0005815">
    <property type="term" value="C:microtubule organizing center"/>
    <property type="evidence" value="ECO:0007669"/>
    <property type="project" value="TreeGrafter"/>
</dbReference>
<proteinExistence type="inferred from homology"/>
<dbReference type="GO" id="GO:0030992">
    <property type="term" value="C:intraciliary transport particle B"/>
    <property type="evidence" value="ECO:0007669"/>
    <property type="project" value="TreeGrafter"/>
</dbReference>
<feature type="compositionally biased region" description="Acidic residues" evidence="7">
    <location>
        <begin position="241"/>
        <end position="253"/>
    </location>
</feature>
<sequence length="511" mass="57349">MSDDENNDLPRLIASFPGVDIGVLSTALERGGNLTNASALIREMIGTSSNSDLKKPRPTGSARRREQKITSTALVNSTNEMEINTNKNFSTTNNTNLGLSKSQNIHKSDTGLYVSPKQSMNTLAEKNKSNFIGSNNFEDTKSHDDLYNNNNLILEKNFPRSGKVENLINDHNQIESESRSDGEREEDSEEEDHIINMVTKAAINEAALVNAKNDTKRPAINLHQASAHSPTNSTRTHPYTEDEDDQSESDEDGREYMEKTNDDDAPLQQQIQKLFTYTTSFQPETIELFAELKCFIPDFIPAIGDIDPMIKIPQPMNFPKGQKSSKSSPVLALGLSVLDEPATKQSDPAVLDLQLRAISKGSPTSGHQNIRSIQLNFDVTDPNAQKGKKALEQWVQNVYDLHVHKPPDKVEYSKRMPDVETLMEEWPEKIQEALHTNSIKLPTSDIDLKLEQFTKICCNILDIPINIKYPIQQKDNSPAPKVKSHSYIESLHLLFTLYSEFKNSQHFGKKT</sequence>
<keyword evidence="9" id="KW-1185">Reference proteome</keyword>
<evidence type="ECO:0000256" key="3">
    <source>
        <dbReference type="ARBA" id="ARBA00022490"/>
    </source>
</evidence>
<dbReference type="GO" id="GO:0060271">
    <property type="term" value="P:cilium assembly"/>
    <property type="evidence" value="ECO:0007669"/>
    <property type="project" value="TreeGrafter"/>
</dbReference>
<dbReference type="PANTHER" id="PTHR13376">
    <property type="entry name" value="INTRAFLAGELLAR TRANSPORT PROTEIN 46 HOMOLOG"/>
    <property type="match status" value="1"/>
</dbReference>
<evidence type="ECO:0000256" key="5">
    <source>
        <dbReference type="ARBA" id="ARBA00023212"/>
    </source>
</evidence>
<evidence type="ECO:0000256" key="2">
    <source>
        <dbReference type="ARBA" id="ARBA00007700"/>
    </source>
</evidence>
<evidence type="ECO:0000313" key="8">
    <source>
        <dbReference type="EMBL" id="KAJ3220511.1"/>
    </source>
</evidence>
<accession>A0AAD5U3E8</accession>
<dbReference type="EMBL" id="JADGJW010000296">
    <property type="protein sequence ID" value="KAJ3220511.1"/>
    <property type="molecule type" value="Genomic_DNA"/>
</dbReference>
<organism evidence="8 9">
    <name type="scientific">Clydaea vesicula</name>
    <dbReference type="NCBI Taxonomy" id="447962"/>
    <lineage>
        <taxon>Eukaryota</taxon>
        <taxon>Fungi</taxon>
        <taxon>Fungi incertae sedis</taxon>
        <taxon>Chytridiomycota</taxon>
        <taxon>Chytridiomycota incertae sedis</taxon>
        <taxon>Chytridiomycetes</taxon>
        <taxon>Lobulomycetales</taxon>
        <taxon>Lobulomycetaceae</taxon>
        <taxon>Clydaea</taxon>
    </lineage>
</organism>
<evidence type="ECO:0000256" key="6">
    <source>
        <dbReference type="ARBA" id="ARBA00023273"/>
    </source>
</evidence>
<gene>
    <name evidence="8" type="primary">IFT46_2</name>
    <name evidence="8" type="ORF">HK099_004249</name>
</gene>
<dbReference type="GO" id="GO:0031514">
    <property type="term" value="C:motile cilium"/>
    <property type="evidence" value="ECO:0007669"/>
    <property type="project" value="TreeGrafter"/>
</dbReference>
<comment type="caution">
    <text evidence="8">The sequence shown here is derived from an EMBL/GenBank/DDBJ whole genome shotgun (WGS) entry which is preliminary data.</text>
</comment>
<keyword evidence="6" id="KW-0966">Cell projection</keyword>
<evidence type="ECO:0000256" key="7">
    <source>
        <dbReference type="SAM" id="MobiDB-lite"/>
    </source>
</evidence>
<name>A0AAD5U3E8_9FUNG</name>